<dbReference type="Gene3D" id="3.30.420.10">
    <property type="entry name" value="Ribonuclease H-like superfamily/Ribonuclease H"/>
    <property type="match status" value="1"/>
</dbReference>
<dbReference type="InterPro" id="IPR052709">
    <property type="entry name" value="Transposase-MT_Hybrid"/>
</dbReference>
<dbReference type="Pfam" id="PF01359">
    <property type="entry name" value="Transposase_1"/>
    <property type="match status" value="1"/>
</dbReference>
<evidence type="ECO:0000313" key="10">
    <source>
        <dbReference type="EMBL" id="KAL0868942.1"/>
    </source>
</evidence>
<dbReference type="EMBL" id="JBEUOH010000031">
    <property type="protein sequence ID" value="KAL0852729.1"/>
    <property type="molecule type" value="Genomic_DNA"/>
</dbReference>
<evidence type="ECO:0000313" key="7">
    <source>
        <dbReference type="EMBL" id="KAL0867663.1"/>
    </source>
</evidence>
<dbReference type="InterPro" id="IPR036397">
    <property type="entry name" value="RNaseH_sf"/>
</dbReference>
<dbReference type="EMBL" id="JBEDNZ010000025">
    <property type="protein sequence ID" value="KAL0810873.1"/>
    <property type="molecule type" value="Genomic_DNA"/>
</dbReference>
<evidence type="ECO:0000313" key="5">
    <source>
        <dbReference type="EMBL" id="KAL0852729.1"/>
    </source>
</evidence>
<evidence type="ECO:0000259" key="1">
    <source>
        <dbReference type="Pfam" id="PF17906"/>
    </source>
</evidence>
<dbReference type="Pfam" id="PF17906">
    <property type="entry name" value="HTH_48"/>
    <property type="match status" value="1"/>
</dbReference>
<dbReference type="InterPro" id="IPR041426">
    <property type="entry name" value="Mos1_HTH"/>
</dbReference>
<evidence type="ECO:0000313" key="9">
    <source>
        <dbReference type="EMBL" id="KAL0868711.1"/>
    </source>
</evidence>
<sequence length="349" mass="40771">MMKFEHRAVIKFLSKEGNTPTQIRERMLKVFGDSSPSEFVIKFWSKQFKHGRESLEDDPRSGRPISAVTADNVEKVKNLILADRRIKQWEIARDVGISKERVHEIIHEHLGMSKVSARWVPRMLTPFDKQRRVECCQAFLDLVKGKEEETISRIVTCDETWIRQWDPESKQESMQWKFKGEKPPRKFKVRPSAGKLMATVFWDVEGILMIDYLPKNTTMNAEYYANLLDQLREQIKEKRRGKLSKGVLILQDNAPVHTALTARSALSKNGFTEINHPPYSPDLAPCDYFLFKDLKKKLRGRRFSTDEEMKEAVTDHFDEQNKNYYYNGMMSLICKCHKCISLAGDYIEK</sequence>
<gene>
    <name evidence="10" type="ORF">ABMA27_007270</name>
    <name evidence="8" type="ORF">ABMA27_008042</name>
    <name evidence="9" type="ORF">ABMA27_008154</name>
    <name evidence="7" type="ORF">ABMA27_008409</name>
    <name evidence="6" type="ORF">ABMA27_012324</name>
    <name evidence="5" type="ORF">ABMA27_012557</name>
    <name evidence="3" type="ORF">ABMA28_001058</name>
    <name evidence="2" type="ORF">ABMA28_010177</name>
    <name evidence="4" type="ORF">ABMA28_015834</name>
</gene>
<protein>
    <recommendedName>
        <fullName evidence="1">Mos1 transposase HTH domain-containing protein</fullName>
    </recommendedName>
</protein>
<dbReference type="InterPro" id="IPR001888">
    <property type="entry name" value="Transposase_1"/>
</dbReference>
<evidence type="ECO:0000313" key="4">
    <source>
        <dbReference type="EMBL" id="KAL0840635.1"/>
    </source>
</evidence>
<dbReference type="EMBL" id="JBEDNZ010000010">
    <property type="protein sequence ID" value="KAL0832914.1"/>
    <property type="molecule type" value="Genomic_DNA"/>
</dbReference>
<organism evidence="3 12">
    <name type="scientific">Loxostege sticticalis</name>
    <name type="common">Beet webworm moth</name>
    <dbReference type="NCBI Taxonomy" id="481309"/>
    <lineage>
        <taxon>Eukaryota</taxon>
        <taxon>Metazoa</taxon>
        <taxon>Ecdysozoa</taxon>
        <taxon>Arthropoda</taxon>
        <taxon>Hexapoda</taxon>
        <taxon>Insecta</taxon>
        <taxon>Pterygota</taxon>
        <taxon>Neoptera</taxon>
        <taxon>Endopterygota</taxon>
        <taxon>Lepidoptera</taxon>
        <taxon>Glossata</taxon>
        <taxon>Ditrysia</taxon>
        <taxon>Pyraloidea</taxon>
        <taxon>Crambidae</taxon>
        <taxon>Pyraustinae</taxon>
        <taxon>Loxostege</taxon>
    </lineage>
</organism>
<dbReference type="Proteomes" id="UP001549920">
    <property type="component" value="Unassembled WGS sequence"/>
</dbReference>
<dbReference type="Proteomes" id="UP001549921">
    <property type="component" value="Unassembled WGS sequence"/>
</dbReference>
<proteinExistence type="predicted"/>
<keyword evidence="11" id="KW-1185">Reference proteome</keyword>
<evidence type="ECO:0000313" key="11">
    <source>
        <dbReference type="Proteomes" id="UP001549920"/>
    </source>
</evidence>
<comment type="caution">
    <text evidence="3">The sequence shown here is derived from an EMBL/GenBank/DDBJ whole genome shotgun (WGS) entry which is preliminary data.</text>
</comment>
<dbReference type="AlphaFoldDB" id="A0ABD0T4H0"/>
<evidence type="ECO:0000313" key="3">
    <source>
        <dbReference type="EMBL" id="KAL0832914.1"/>
    </source>
</evidence>
<evidence type="ECO:0000313" key="2">
    <source>
        <dbReference type="EMBL" id="KAL0810873.1"/>
    </source>
</evidence>
<dbReference type="EMBL" id="JBEUOH010000020">
    <property type="protein sequence ID" value="KAL0868942.1"/>
    <property type="molecule type" value="Genomic_DNA"/>
</dbReference>
<name>A0ABD0T4H0_LOXSC</name>
<evidence type="ECO:0000313" key="12">
    <source>
        <dbReference type="Proteomes" id="UP001549921"/>
    </source>
</evidence>
<evidence type="ECO:0000313" key="8">
    <source>
        <dbReference type="EMBL" id="KAL0868575.1"/>
    </source>
</evidence>
<dbReference type="EMBL" id="JBEUOH010000022">
    <property type="protein sequence ID" value="KAL0867663.1"/>
    <property type="molecule type" value="Genomic_DNA"/>
</dbReference>
<evidence type="ECO:0000313" key="6">
    <source>
        <dbReference type="EMBL" id="KAL0858451.1"/>
    </source>
</evidence>
<feature type="domain" description="Mos1 transposase HTH" evidence="1">
    <location>
        <begin position="7"/>
        <end position="51"/>
    </location>
</feature>
<dbReference type="EMBL" id="JBEDNZ010000007">
    <property type="protein sequence ID" value="KAL0840635.1"/>
    <property type="molecule type" value="Genomic_DNA"/>
</dbReference>
<dbReference type="EMBL" id="JBEUOH010000021">
    <property type="protein sequence ID" value="KAL0868575.1"/>
    <property type="molecule type" value="Genomic_DNA"/>
</dbReference>
<accession>A0ABD0T4H0</accession>
<reference evidence="11 12" key="1">
    <citation type="submission" date="2024-06" db="EMBL/GenBank/DDBJ databases">
        <title>A chromosome-level genome assembly of beet webworm, Loxostege sticticalis.</title>
        <authorList>
            <person name="Zhang Y."/>
        </authorList>
    </citation>
    <scope>NUCLEOTIDE SEQUENCE [LARGE SCALE GENOMIC DNA]</scope>
    <source>
        <strain evidence="5">AQ026</strain>
        <strain evidence="3">AQ028</strain>
        <tissue evidence="3">Male pupae</tissue>
        <tissue evidence="5">Whole body</tissue>
    </source>
</reference>
<dbReference type="EMBL" id="JBEUOH010000021">
    <property type="protein sequence ID" value="KAL0868711.1"/>
    <property type="molecule type" value="Genomic_DNA"/>
</dbReference>
<dbReference type="PANTHER" id="PTHR46060">
    <property type="entry name" value="MARINER MOS1 TRANSPOSASE-LIKE PROTEIN"/>
    <property type="match status" value="1"/>
</dbReference>
<dbReference type="EMBL" id="JBEUOH010000030">
    <property type="protein sequence ID" value="KAL0858451.1"/>
    <property type="molecule type" value="Genomic_DNA"/>
</dbReference>
<dbReference type="PANTHER" id="PTHR46060:SF1">
    <property type="entry name" value="MARINER MOS1 TRANSPOSASE-LIKE PROTEIN"/>
    <property type="match status" value="1"/>
</dbReference>